<evidence type="ECO:0000256" key="11">
    <source>
        <dbReference type="ARBA" id="ARBA00032922"/>
    </source>
</evidence>
<protein>
    <recommendedName>
        <fullName evidence="2">CRISPR system single-strand-specific deoxyribonuclease Cas10/Csm1 (subtype III-A)</fullName>
    </recommendedName>
    <alternativeName>
        <fullName evidence="11">Cyclic oligoadenylate synthase</fullName>
    </alternativeName>
</protein>
<sequence length="770" mass="87510">MTSSEKVALQVVQQAIALLAKWADDQVQLPFEFQVLNENEQKAVNDAKKLFGWTEDAKVGILSLLFDSVNLSDESRKKTTQQKYHPLKAINNDDKEYPDIPYPLNSEPSPEQQKAFKAEINNEFAKYLQHNGKNFSLLMLILEKFGSCLSFGESDVALVDIARTTAAVAVALLNNPTQEISLIAGDLSGIQKFIYSISSEGALKSLRARSFYLELVTEEVVQQLLEQLKLPRTNIIYAGGGNLYILASGTAENQNIVKNIRQQFNEWLLKDFQGKVFLALDCLKFPVTELKDKFAEHWSNATKNLAVHKSRKFAEHEISEFIAPRYSHEPCRICHRDDVEPEKLKPLNKYEPDSVLACVNCRSMFDLGSHLLDVKAIVRSNNKSVRKGLSTLSFKINSREIHYHLFKNLGEINTDSDIVLLVNDWQLEHYQFKNFQNVSLLLLGNYAKESEEKSENSEEPRGFIRAGEMSEKAKGANRVSYLRMDVDRLGQIFAKGLGKKQTLTRLAGLSRQMSYFFKVYLNSLAADRKTNISDKIKQLTPDNQRLNLLFIYAGGDDLFISGAWNEIVEFAFDIYQSFRTYTGNNEDVTLSGGISIDDIKFPLYQAAKNSGEAEESAKGNGRDSLGLFGQVFKWNEWLGIENINSLDVDVKKYLDSEAKPNLFGIFPFVERLEQQDIGVNYARNFVRNLLITAQIQEQALEKFKENKKSEEALGTRYYLHLPKIAYTLARLPQNVLQDSDFRTSLKNPYNAPYFRAIATWIELLNRGSSL</sequence>
<evidence type="ECO:0000256" key="4">
    <source>
        <dbReference type="ARBA" id="ARBA00022722"/>
    </source>
</evidence>
<dbReference type="InterPro" id="IPR054767">
    <property type="entry name" value="Cas10-Cmr2_palm2"/>
</dbReference>
<keyword evidence="3" id="KW-0808">Transferase</keyword>
<keyword evidence="7" id="KW-0378">Hydrolase</keyword>
<dbReference type="InterPro" id="IPR013408">
    <property type="entry name" value="Cas10/Csm1"/>
</dbReference>
<dbReference type="InterPro" id="IPR052117">
    <property type="entry name" value="Cas10/Csm1_subtype-III-A"/>
</dbReference>
<dbReference type="Pfam" id="PF18211">
    <property type="entry name" value="Csm1_B"/>
    <property type="match status" value="1"/>
</dbReference>
<dbReference type="PANTHER" id="PTHR36528:SF1">
    <property type="entry name" value="CRISPR SYSTEM SINGLE-STRAND-SPECIFIC DEOXYRIBONUCLEASE CAS10_CSM1 (SUBTYPE III-A)"/>
    <property type="match status" value="1"/>
</dbReference>
<evidence type="ECO:0000256" key="10">
    <source>
        <dbReference type="ARBA" id="ARBA00023118"/>
    </source>
</evidence>
<evidence type="ECO:0000313" key="15">
    <source>
        <dbReference type="Proteomes" id="UP000640531"/>
    </source>
</evidence>
<evidence type="ECO:0000313" key="14">
    <source>
        <dbReference type="EMBL" id="MBD2566514.1"/>
    </source>
</evidence>
<evidence type="ECO:0000256" key="5">
    <source>
        <dbReference type="ARBA" id="ARBA00022741"/>
    </source>
</evidence>
<evidence type="ECO:0000256" key="3">
    <source>
        <dbReference type="ARBA" id="ARBA00022679"/>
    </source>
</evidence>
<dbReference type="NCBIfam" id="TIGR02578">
    <property type="entry name" value="cas_TM1811_Csm1"/>
    <property type="match status" value="1"/>
</dbReference>
<keyword evidence="15" id="KW-1185">Reference proteome</keyword>
<keyword evidence="12" id="KW-0175">Coiled coil</keyword>
<keyword evidence="9" id="KW-0067">ATP-binding</keyword>
<proteinExistence type="inferred from homology"/>
<evidence type="ECO:0000256" key="7">
    <source>
        <dbReference type="ARBA" id="ARBA00022801"/>
    </source>
</evidence>
<dbReference type="InterPro" id="IPR000160">
    <property type="entry name" value="GGDEF_dom"/>
</dbReference>
<evidence type="ECO:0000256" key="6">
    <source>
        <dbReference type="ARBA" id="ARBA00022759"/>
    </source>
</evidence>
<evidence type="ECO:0000256" key="8">
    <source>
        <dbReference type="ARBA" id="ARBA00022839"/>
    </source>
</evidence>
<dbReference type="Proteomes" id="UP000640531">
    <property type="component" value="Unassembled WGS sequence"/>
</dbReference>
<evidence type="ECO:0000256" key="2">
    <source>
        <dbReference type="ARBA" id="ARBA00014333"/>
    </source>
</evidence>
<keyword evidence="6" id="KW-0255">Endonuclease</keyword>
<feature type="coiled-coil region" evidence="12">
    <location>
        <begin position="686"/>
        <end position="713"/>
    </location>
</feature>
<keyword evidence="8" id="KW-0269">Exonuclease</keyword>
<accession>A0ABR8FC36</accession>
<evidence type="ECO:0000259" key="13">
    <source>
        <dbReference type="PROSITE" id="PS50887"/>
    </source>
</evidence>
<dbReference type="PANTHER" id="PTHR36528">
    <property type="entry name" value="CRISPR SYSTEM SINGLE-STRAND-SPECIFIC DEOXYRIBONUCLEASE CAS10/CSM1 (SUBTYPE III-A)"/>
    <property type="match status" value="1"/>
</dbReference>
<dbReference type="Gene3D" id="3.30.70.270">
    <property type="match status" value="1"/>
</dbReference>
<dbReference type="InterPro" id="IPR043128">
    <property type="entry name" value="Rev_trsase/Diguanyl_cyclase"/>
</dbReference>
<dbReference type="PROSITE" id="PS50887">
    <property type="entry name" value="GGDEF"/>
    <property type="match status" value="1"/>
</dbReference>
<keyword evidence="4" id="KW-0540">Nuclease</keyword>
<evidence type="ECO:0000256" key="9">
    <source>
        <dbReference type="ARBA" id="ARBA00022840"/>
    </source>
</evidence>
<gene>
    <name evidence="14" type="primary">cas10</name>
    <name evidence="14" type="ORF">H6G59_01100</name>
</gene>
<name>A0ABR8FC36_9NOST</name>
<comment type="similarity">
    <text evidence="1">Belongs to the CRISPR-associated Cas10/Csm1 family.</text>
</comment>
<organism evidence="14 15">
    <name type="scientific">Anabaena lutea FACHB-196</name>
    <dbReference type="NCBI Taxonomy" id="2692881"/>
    <lineage>
        <taxon>Bacteria</taxon>
        <taxon>Bacillati</taxon>
        <taxon>Cyanobacteriota</taxon>
        <taxon>Cyanophyceae</taxon>
        <taxon>Nostocales</taxon>
        <taxon>Nostocaceae</taxon>
        <taxon>Anabaena</taxon>
    </lineage>
</organism>
<dbReference type="InterPro" id="IPR041062">
    <property type="entry name" value="Csm1_B"/>
</dbReference>
<keyword evidence="5" id="KW-0547">Nucleotide-binding</keyword>
<comment type="caution">
    <text evidence="14">The sequence shown here is derived from an EMBL/GenBank/DDBJ whole genome shotgun (WGS) entry which is preliminary data.</text>
</comment>
<dbReference type="Pfam" id="PF22335">
    <property type="entry name" value="Cas10-Cmr2_palm2"/>
    <property type="match status" value="1"/>
</dbReference>
<keyword evidence="10" id="KW-0051">Antiviral defense</keyword>
<reference evidence="14 15" key="1">
    <citation type="journal article" date="2020" name="ISME J.">
        <title>Comparative genomics reveals insights into cyanobacterial evolution and habitat adaptation.</title>
        <authorList>
            <person name="Chen M.Y."/>
            <person name="Teng W.K."/>
            <person name="Zhao L."/>
            <person name="Hu C.X."/>
            <person name="Zhou Y.K."/>
            <person name="Han B.P."/>
            <person name="Song L.R."/>
            <person name="Shu W.S."/>
        </authorList>
    </citation>
    <scope>NUCLEOTIDE SEQUENCE [LARGE SCALE GENOMIC DNA]</scope>
    <source>
        <strain evidence="14 15">FACHB-196</strain>
    </source>
</reference>
<evidence type="ECO:0000256" key="1">
    <source>
        <dbReference type="ARBA" id="ARBA00005700"/>
    </source>
</evidence>
<feature type="domain" description="GGDEF" evidence="13">
    <location>
        <begin position="477"/>
        <end position="630"/>
    </location>
</feature>
<dbReference type="EMBL" id="JACJST010000001">
    <property type="protein sequence ID" value="MBD2566514.1"/>
    <property type="molecule type" value="Genomic_DNA"/>
</dbReference>
<evidence type="ECO:0000256" key="12">
    <source>
        <dbReference type="SAM" id="Coils"/>
    </source>
</evidence>